<comment type="similarity">
    <text evidence="2">Belongs to the eukaryotic/archaeal RNase P protein component 1 family.</text>
</comment>
<dbReference type="Pfam" id="PF01868">
    <property type="entry name" value="RNase_P-MRP_p29"/>
    <property type="match status" value="1"/>
</dbReference>
<reference evidence="5 6" key="1">
    <citation type="submission" date="2016-07" db="EMBL/GenBank/DDBJ databases">
        <title>Pervasive Adenine N6-methylation of Active Genes in Fungi.</title>
        <authorList>
            <consortium name="DOE Joint Genome Institute"/>
            <person name="Mondo S.J."/>
            <person name="Dannebaum R.O."/>
            <person name="Kuo R.C."/>
            <person name="Labutti K."/>
            <person name="Haridas S."/>
            <person name="Kuo A."/>
            <person name="Salamov A."/>
            <person name="Ahrendt S.R."/>
            <person name="Lipzen A."/>
            <person name="Sullivan W."/>
            <person name="Andreopoulos W.B."/>
            <person name="Clum A."/>
            <person name="Lindquist E."/>
            <person name="Daum C."/>
            <person name="Ramamoorthy G.K."/>
            <person name="Gryganskyi A."/>
            <person name="Culley D."/>
            <person name="Magnuson J.K."/>
            <person name="James T.Y."/>
            <person name="O'Malley M.A."/>
            <person name="Stajich J.E."/>
            <person name="Spatafora J.W."/>
            <person name="Visel A."/>
            <person name="Grigoriev I.V."/>
        </authorList>
    </citation>
    <scope>NUCLEOTIDE SEQUENCE [LARGE SCALE GENOMIC DNA]</scope>
    <source>
        <strain evidence="5 6">JEL800</strain>
    </source>
</reference>
<dbReference type="AlphaFoldDB" id="A0A1Y2BVV3"/>
<proteinExistence type="inferred from homology"/>
<feature type="compositionally biased region" description="Low complexity" evidence="4">
    <location>
        <begin position="19"/>
        <end position="56"/>
    </location>
</feature>
<evidence type="ECO:0000256" key="4">
    <source>
        <dbReference type="SAM" id="MobiDB-lite"/>
    </source>
</evidence>
<protein>
    <recommendedName>
        <fullName evidence="3">Ribonuclease P protein subunit</fullName>
    </recommendedName>
</protein>
<name>A0A1Y2BVV3_9FUNG</name>
<keyword evidence="3" id="KW-0539">Nucleus</keyword>
<dbReference type="InterPro" id="IPR016848">
    <property type="entry name" value="RNase_P/MRP_Rpp29-subunit"/>
</dbReference>
<evidence type="ECO:0000313" key="6">
    <source>
        <dbReference type="Proteomes" id="UP000193642"/>
    </source>
</evidence>
<dbReference type="InterPro" id="IPR023534">
    <property type="entry name" value="Rof/RNase_P-like"/>
</dbReference>
<dbReference type="GO" id="GO:0006364">
    <property type="term" value="P:rRNA processing"/>
    <property type="evidence" value="ECO:0007669"/>
    <property type="project" value="TreeGrafter"/>
</dbReference>
<dbReference type="STRING" id="329046.A0A1Y2BVV3"/>
<dbReference type="OrthoDB" id="124041at2759"/>
<organism evidence="5 6">
    <name type="scientific">Rhizoclosmatium globosum</name>
    <dbReference type="NCBI Taxonomy" id="329046"/>
    <lineage>
        <taxon>Eukaryota</taxon>
        <taxon>Fungi</taxon>
        <taxon>Fungi incertae sedis</taxon>
        <taxon>Chytridiomycota</taxon>
        <taxon>Chytridiomycota incertae sedis</taxon>
        <taxon>Chytridiomycetes</taxon>
        <taxon>Chytridiales</taxon>
        <taxon>Chytriomycetaceae</taxon>
        <taxon>Rhizoclosmatium</taxon>
    </lineage>
</organism>
<accession>A0A1Y2BVV3</accession>
<dbReference type="SMART" id="SM00538">
    <property type="entry name" value="POP4"/>
    <property type="match status" value="1"/>
</dbReference>
<dbReference type="InterPro" id="IPR002730">
    <property type="entry name" value="Rpp29/RNP1"/>
</dbReference>
<evidence type="ECO:0000313" key="5">
    <source>
        <dbReference type="EMBL" id="ORY38889.1"/>
    </source>
</evidence>
<dbReference type="GO" id="GO:0033204">
    <property type="term" value="F:ribonuclease P RNA binding"/>
    <property type="evidence" value="ECO:0007669"/>
    <property type="project" value="InterPro"/>
</dbReference>
<dbReference type="SUPFAM" id="SSF101744">
    <property type="entry name" value="Rof/RNase P subunit-like"/>
    <property type="match status" value="1"/>
</dbReference>
<dbReference type="Gene3D" id="2.30.30.210">
    <property type="entry name" value="Ribonuclease P/MRP, subunit p29"/>
    <property type="match status" value="1"/>
</dbReference>
<evidence type="ECO:0000256" key="3">
    <source>
        <dbReference type="PIRNR" id="PIRNR027081"/>
    </source>
</evidence>
<dbReference type="GO" id="GO:0000172">
    <property type="term" value="C:ribonuclease MRP complex"/>
    <property type="evidence" value="ECO:0007669"/>
    <property type="project" value="InterPro"/>
</dbReference>
<sequence>MADTSIPEKALYAQLHHGSTTTSNTTSNSNSNSSAFSVRSLLQSPSSTSTKTTSQSASTLLKTSANIDERLKGKSAFLDNRARDIADQERIKELRRQKKDGTFGKRRRKKALTRQEKKLIGDVGADSLKDAGLSYNMFIPLYKMWTQYMKELFAEDWNVVYSSEQSLIKILRADYHGAVFTVTHSKCKHHVGISGIMIKETDGMFYIITRDNVVKGIPKNKSNFAFTYDNQLFTLYGSHLKGSASDRVTKKLRWKNTIEIS</sequence>
<keyword evidence="6" id="KW-1185">Reference proteome</keyword>
<dbReference type="EMBL" id="MCGO01000042">
    <property type="protein sequence ID" value="ORY38889.1"/>
    <property type="molecule type" value="Genomic_DNA"/>
</dbReference>
<comment type="caution">
    <text evidence="5">The sequence shown here is derived from an EMBL/GenBank/DDBJ whole genome shotgun (WGS) entry which is preliminary data.</text>
</comment>
<comment type="subcellular location">
    <subcellularLocation>
        <location evidence="1">Nucleus</location>
    </subcellularLocation>
</comment>
<dbReference type="GO" id="GO:0030677">
    <property type="term" value="C:ribonuclease P complex"/>
    <property type="evidence" value="ECO:0007669"/>
    <property type="project" value="InterPro"/>
</dbReference>
<dbReference type="PANTHER" id="PTHR13348:SF0">
    <property type="entry name" value="RIBONUCLEASE P PROTEIN SUBUNIT P29"/>
    <property type="match status" value="1"/>
</dbReference>
<dbReference type="Proteomes" id="UP000193642">
    <property type="component" value="Unassembled WGS sequence"/>
</dbReference>
<dbReference type="PIRSF" id="PIRSF027081">
    <property type="entry name" value="RNase_P/MRP_p29_subunit"/>
    <property type="match status" value="1"/>
</dbReference>
<feature type="region of interest" description="Disordered" evidence="4">
    <location>
        <begin position="18"/>
        <end position="56"/>
    </location>
</feature>
<dbReference type="PANTHER" id="PTHR13348">
    <property type="entry name" value="RIBONUCLEASE P SUBUNIT P29"/>
    <property type="match status" value="1"/>
</dbReference>
<gene>
    <name evidence="5" type="ORF">BCR33DRAFT_720539</name>
</gene>
<evidence type="ECO:0000256" key="2">
    <source>
        <dbReference type="ARBA" id="ARBA00006181"/>
    </source>
</evidence>
<dbReference type="GO" id="GO:0001682">
    <property type="term" value="P:tRNA 5'-leader removal"/>
    <property type="evidence" value="ECO:0007669"/>
    <property type="project" value="InterPro"/>
</dbReference>
<keyword evidence="3" id="KW-0819">tRNA processing</keyword>
<dbReference type="InterPro" id="IPR036980">
    <property type="entry name" value="RNase_P/MRP_Rpp29_sf"/>
</dbReference>
<evidence type="ECO:0000256" key="1">
    <source>
        <dbReference type="ARBA" id="ARBA00004123"/>
    </source>
</evidence>
<dbReference type="GO" id="GO:0005634">
    <property type="term" value="C:nucleus"/>
    <property type="evidence" value="ECO:0007669"/>
    <property type="project" value="UniProtKB-SubCell"/>
</dbReference>